<accession>A0A974CQE9</accession>
<evidence type="ECO:0000256" key="7">
    <source>
        <dbReference type="ARBA" id="ARBA00022833"/>
    </source>
</evidence>
<dbReference type="EC" id="2.3.2.27" evidence="2"/>
<keyword evidence="7" id="KW-0862">Zinc</keyword>
<proteinExistence type="predicted"/>
<evidence type="ECO:0000259" key="12">
    <source>
        <dbReference type="PROSITE" id="PS50089"/>
    </source>
</evidence>
<sequence>MEGVQRYSTDYDNCIPERGTNNEHSTEEIVPPDYRCPVCLNRFNDVAYLDVCKHKFCFLCIETWIQENGSCPLCRQPVGRIEVCEPDGRNEEEETPNPSQIIVQEHLRNGYEVLLLAEDQNLAVGGTLNNDQEVPLHEVGDGPAINLAVVEEGLARNFTSETNESHRWSFKCNSTWIFGACFVIMIIALGVGVSFLPVF</sequence>
<dbReference type="GO" id="GO:0061630">
    <property type="term" value="F:ubiquitin protein ligase activity"/>
    <property type="evidence" value="ECO:0007669"/>
    <property type="project" value="UniProtKB-EC"/>
</dbReference>
<protein>
    <recommendedName>
        <fullName evidence="2">RING-type E3 ubiquitin transferase</fullName>
        <ecNumber evidence="2">2.3.2.27</ecNumber>
    </recommendedName>
</protein>
<evidence type="ECO:0000256" key="3">
    <source>
        <dbReference type="ARBA" id="ARBA00022679"/>
    </source>
</evidence>
<keyword evidence="5 10" id="KW-0863">Zinc-finger</keyword>
<comment type="catalytic activity">
    <reaction evidence="1">
        <text>S-ubiquitinyl-[E2 ubiquitin-conjugating enzyme]-L-cysteine + [acceptor protein]-L-lysine = [E2 ubiquitin-conjugating enzyme]-L-cysteine + N(6)-ubiquitinyl-[acceptor protein]-L-lysine.</text>
        <dbReference type="EC" id="2.3.2.27"/>
    </reaction>
</comment>
<dbReference type="GO" id="GO:0000209">
    <property type="term" value="P:protein polyubiquitination"/>
    <property type="evidence" value="ECO:0007669"/>
    <property type="project" value="TreeGrafter"/>
</dbReference>
<feature type="transmembrane region" description="Helical" evidence="11">
    <location>
        <begin position="176"/>
        <end position="196"/>
    </location>
</feature>
<dbReference type="Gene3D" id="3.30.40.10">
    <property type="entry name" value="Zinc/RING finger domain, C3HC4 (zinc finger)"/>
    <property type="match status" value="1"/>
</dbReference>
<dbReference type="SMART" id="SM00184">
    <property type="entry name" value="RING"/>
    <property type="match status" value="1"/>
</dbReference>
<keyword evidence="11" id="KW-0812">Transmembrane</keyword>
<dbReference type="InterPro" id="IPR001841">
    <property type="entry name" value="Znf_RING"/>
</dbReference>
<dbReference type="SUPFAM" id="SSF57850">
    <property type="entry name" value="RING/U-box"/>
    <property type="match status" value="1"/>
</dbReference>
<feature type="domain" description="RING-type" evidence="12">
    <location>
        <begin position="36"/>
        <end position="75"/>
    </location>
</feature>
<evidence type="ECO:0000313" key="14">
    <source>
        <dbReference type="Proteomes" id="UP000694892"/>
    </source>
</evidence>
<evidence type="ECO:0000256" key="6">
    <source>
        <dbReference type="ARBA" id="ARBA00022786"/>
    </source>
</evidence>
<keyword evidence="6" id="KW-0833">Ubl conjugation pathway</keyword>
<keyword evidence="11" id="KW-0472">Membrane</keyword>
<evidence type="ECO:0000256" key="5">
    <source>
        <dbReference type="ARBA" id="ARBA00022771"/>
    </source>
</evidence>
<keyword evidence="4" id="KW-0479">Metal-binding</keyword>
<evidence type="ECO:0000256" key="8">
    <source>
        <dbReference type="ARBA" id="ARBA00023015"/>
    </source>
</evidence>
<keyword evidence="3" id="KW-0808">Transferase</keyword>
<evidence type="ECO:0000256" key="11">
    <source>
        <dbReference type="SAM" id="Phobius"/>
    </source>
</evidence>
<dbReference type="InterPro" id="IPR018957">
    <property type="entry name" value="Znf_C3HC4_RING-type"/>
</dbReference>
<gene>
    <name evidence="13" type="ORF">XELAEV_18031683mg</name>
</gene>
<keyword evidence="11" id="KW-1133">Transmembrane helix</keyword>
<dbReference type="Pfam" id="PF00097">
    <property type="entry name" value="zf-C3HC4"/>
    <property type="match status" value="1"/>
</dbReference>
<reference evidence="14" key="1">
    <citation type="journal article" date="2016" name="Nature">
        <title>Genome evolution in the allotetraploid frog Xenopus laevis.</title>
        <authorList>
            <person name="Session A.M."/>
            <person name="Uno Y."/>
            <person name="Kwon T."/>
            <person name="Chapman J.A."/>
            <person name="Toyoda A."/>
            <person name="Takahashi S."/>
            <person name="Fukui A."/>
            <person name="Hikosaka A."/>
            <person name="Suzuki A."/>
            <person name="Kondo M."/>
            <person name="van Heeringen S.J."/>
            <person name="Quigley I."/>
            <person name="Heinz S."/>
            <person name="Ogino H."/>
            <person name="Ochi H."/>
            <person name="Hellsten U."/>
            <person name="Lyons J.B."/>
            <person name="Simakov O."/>
            <person name="Putnam N."/>
            <person name="Stites J."/>
            <person name="Kuroki Y."/>
            <person name="Tanaka T."/>
            <person name="Michiue T."/>
            <person name="Watanabe M."/>
            <person name="Bogdanovic O."/>
            <person name="Lister R."/>
            <person name="Georgiou G."/>
            <person name="Paranjpe S.S."/>
            <person name="van Kruijsbergen I."/>
            <person name="Shu S."/>
            <person name="Carlson J."/>
            <person name="Kinoshita T."/>
            <person name="Ohta Y."/>
            <person name="Mawaribuchi S."/>
            <person name="Jenkins J."/>
            <person name="Grimwood J."/>
            <person name="Schmutz J."/>
            <person name="Mitros T."/>
            <person name="Mozaffari S.V."/>
            <person name="Suzuki Y."/>
            <person name="Haramoto Y."/>
            <person name="Yamamoto T.S."/>
            <person name="Takagi C."/>
            <person name="Heald R."/>
            <person name="Miller K."/>
            <person name="Haudenschild C."/>
            <person name="Kitzman J."/>
            <person name="Nakayama T."/>
            <person name="Izutsu Y."/>
            <person name="Robert J."/>
            <person name="Fortriede J."/>
            <person name="Burns K."/>
            <person name="Lotay V."/>
            <person name="Karimi K."/>
            <person name="Yasuoka Y."/>
            <person name="Dichmann D.S."/>
            <person name="Flajnik M.F."/>
            <person name="Houston D.W."/>
            <person name="Shendure J."/>
            <person name="DuPasquier L."/>
            <person name="Vize P.D."/>
            <person name="Zorn A.M."/>
            <person name="Ito M."/>
            <person name="Marcotte E.M."/>
            <person name="Wallingford J.B."/>
            <person name="Ito Y."/>
            <person name="Asashima M."/>
            <person name="Ueno N."/>
            <person name="Matsuda Y."/>
            <person name="Veenstra G.J."/>
            <person name="Fujiyama A."/>
            <person name="Harland R.M."/>
            <person name="Taira M."/>
            <person name="Rokhsar D.S."/>
        </authorList>
    </citation>
    <scope>NUCLEOTIDE SEQUENCE [LARGE SCALE GENOMIC DNA]</scope>
    <source>
        <strain evidence="14">J</strain>
    </source>
</reference>
<dbReference type="GO" id="GO:0008270">
    <property type="term" value="F:zinc ion binding"/>
    <property type="evidence" value="ECO:0007669"/>
    <property type="project" value="UniProtKB-KW"/>
</dbReference>
<dbReference type="PANTHER" id="PTHR46077:SF1">
    <property type="entry name" value="TOP1 BINDING ARGININE_SERINE RICH PROTEIN, E3 UBIQUITIN LIGASE"/>
    <property type="match status" value="1"/>
</dbReference>
<evidence type="ECO:0000256" key="4">
    <source>
        <dbReference type="ARBA" id="ARBA00022723"/>
    </source>
</evidence>
<name>A0A974CQE9_XENLA</name>
<dbReference type="PROSITE" id="PS00518">
    <property type="entry name" value="ZF_RING_1"/>
    <property type="match status" value="1"/>
</dbReference>
<dbReference type="InterPro" id="IPR013083">
    <property type="entry name" value="Znf_RING/FYVE/PHD"/>
</dbReference>
<evidence type="ECO:0000256" key="10">
    <source>
        <dbReference type="PROSITE-ProRule" id="PRU00175"/>
    </source>
</evidence>
<dbReference type="EMBL" id="CM004476">
    <property type="protein sequence ID" value="OCT76481.1"/>
    <property type="molecule type" value="Genomic_DNA"/>
</dbReference>
<evidence type="ECO:0000313" key="13">
    <source>
        <dbReference type="EMBL" id="OCT76481.1"/>
    </source>
</evidence>
<evidence type="ECO:0000256" key="2">
    <source>
        <dbReference type="ARBA" id="ARBA00012483"/>
    </source>
</evidence>
<keyword evidence="9" id="KW-0804">Transcription</keyword>
<dbReference type="Proteomes" id="UP000694892">
    <property type="component" value="Chromosome 6L"/>
</dbReference>
<evidence type="ECO:0000256" key="9">
    <source>
        <dbReference type="ARBA" id="ARBA00023163"/>
    </source>
</evidence>
<keyword evidence="8" id="KW-0805">Transcription regulation</keyword>
<dbReference type="InterPro" id="IPR017907">
    <property type="entry name" value="Znf_RING_CS"/>
</dbReference>
<evidence type="ECO:0000256" key="1">
    <source>
        <dbReference type="ARBA" id="ARBA00000900"/>
    </source>
</evidence>
<dbReference type="PANTHER" id="PTHR46077">
    <property type="entry name" value="E3 UBIQUITIN-PROTEIN LIGASE TOPORS"/>
    <property type="match status" value="1"/>
</dbReference>
<organism evidence="13 14">
    <name type="scientific">Xenopus laevis</name>
    <name type="common">African clawed frog</name>
    <dbReference type="NCBI Taxonomy" id="8355"/>
    <lineage>
        <taxon>Eukaryota</taxon>
        <taxon>Metazoa</taxon>
        <taxon>Chordata</taxon>
        <taxon>Craniata</taxon>
        <taxon>Vertebrata</taxon>
        <taxon>Euteleostomi</taxon>
        <taxon>Amphibia</taxon>
        <taxon>Batrachia</taxon>
        <taxon>Anura</taxon>
        <taxon>Pipoidea</taxon>
        <taxon>Pipidae</taxon>
        <taxon>Xenopodinae</taxon>
        <taxon>Xenopus</taxon>
        <taxon>Xenopus</taxon>
    </lineage>
</organism>
<dbReference type="PROSITE" id="PS50089">
    <property type="entry name" value="ZF_RING_2"/>
    <property type="match status" value="1"/>
</dbReference>
<dbReference type="GO" id="GO:0006513">
    <property type="term" value="P:protein monoubiquitination"/>
    <property type="evidence" value="ECO:0007669"/>
    <property type="project" value="TreeGrafter"/>
</dbReference>
<dbReference type="AlphaFoldDB" id="A0A974CQE9"/>